<dbReference type="InterPro" id="IPR017925">
    <property type="entry name" value="DHFR_CS"/>
</dbReference>
<evidence type="ECO:0000313" key="12">
    <source>
        <dbReference type="Proteomes" id="UP000268829"/>
    </source>
</evidence>
<feature type="domain" description="DHFR" evidence="10">
    <location>
        <begin position="1"/>
        <end position="159"/>
    </location>
</feature>
<dbReference type="PIRSF" id="PIRSF000194">
    <property type="entry name" value="DHFR"/>
    <property type="match status" value="1"/>
</dbReference>
<evidence type="ECO:0000259" key="10">
    <source>
        <dbReference type="PROSITE" id="PS51330"/>
    </source>
</evidence>
<dbReference type="GO" id="GO:0006730">
    <property type="term" value="P:one-carbon metabolic process"/>
    <property type="evidence" value="ECO:0007669"/>
    <property type="project" value="UniProtKB-KW"/>
</dbReference>
<dbReference type="GO" id="GO:0004146">
    <property type="term" value="F:dihydrofolate reductase activity"/>
    <property type="evidence" value="ECO:0007669"/>
    <property type="project" value="UniProtKB-EC"/>
</dbReference>
<dbReference type="PANTHER" id="PTHR48069:SF3">
    <property type="entry name" value="DIHYDROFOLATE REDUCTASE"/>
    <property type="match status" value="1"/>
</dbReference>
<reference evidence="11 12" key="1">
    <citation type="submission" date="2018-10" db="EMBL/GenBank/DDBJ databases">
        <title>Phylogenomics of Brevibacillus.</title>
        <authorList>
            <person name="Dunlap C."/>
        </authorList>
    </citation>
    <scope>NUCLEOTIDE SEQUENCE [LARGE SCALE GENOMIC DNA]</scope>
    <source>
        <strain evidence="11 12">DSM 100115</strain>
    </source>
</reference>
<dbReference type="PROSITE" id="PS51330">
    <property type="entry name" value="DHFR_2"/>
    <property type="match status" value="1"/>
</dbReference>
<dbReference type="SUPFAM" id="SSF53597">
    <property type="entry name" value="Dihydrofolate reductase-like"/>
    <property type="match status" value="1"/>
</dbReference>
<comment type="function">
    <text evidence="7 8">Key enzyme in folate metabolism. Catalyzes an essential reaction for de novo glycine and purine synthesis, and for DNA precursor synthesis.</text>
</comment>
<evidence type="ECO:0000313" key="11">
    <source>
        <dbReference type="EMBL" id="RNB59368.1"/>
    </source>
</evidence>
<dbReference type="PANTHER" id="PTHR48069">
    <property type="entry name" value="DIHYDROFOLATE REDUCTASE"/>
    <property type="match status" value="1"/>
</dbReference>
<protein>
    <recommendedName>
        <fullName evidence="3 8">Dihydrofolate reductase</fullName>
        <ecNumber evidence="3 8">1.5.1.3</ecNumber>
    </recommendedName>
</protein>
<evidence type="ECO:0000256" key="9">
    <source>
        <dbReference type="RuleBase" id="RU004474"/>
    </source>
</evidence>
<sequence length="172" mass="20242">MISIITAFDRNRLIGNNNSLPWKLPRDLAYFKEKTLGKVVVQGRKTFESLKKPLFDRTNVILTSRPDFHVEGCYVSHSVKDILERYRNEDEVFVIGGASVYKQFLPHTSRIYITFVDAEFEGDTYFPVFDMNDWELVSMKKGIKDEQNKHDHTFFVYEIKNKNNKTYLQTSK</sequence>
<dbReference type="InterPro" id="IPR024072">
    <property type="entry name" value="DHFR-like_dom_sf"/>
</dbReference>
<evidence type="ECO:0000256" key="1">
    <source>
        <dbReference type="ARBA" id="ARBA00004903"/>
    </source>
</evidence>
<dbReference type="Pfam" id="PF00186">
    <property type="entry name" value="DHFR_1"/>
    <property type="match status" value="1"/>
</dbReference>
<dbReference type="OrthoDB" id="9804315at2"/>
<dbReference type="InterPro" id="IPR001796">
    <property type="entry name" value="DHFR_dom"/>
</dbReference>
<comment type="caution">
    <text evidence="11">The sequence shown here is derived from an EMBL/GenBank/DDBJ whole genome shotgun (WGS) entry which is preliminary data.</text>
</comment>
<comment type="pathway">
    <text evidence="1 8">Cofactor biosynthesis; tetrahydrofolate biosynthesis; 5,6,7,8-tetrahydrofolate from 7,8-dihydrofolate: step 1/1.</text>
</comment>
<comment type="catalytic activity">
    <reaction evidence="8">
        <text>(6S)-5,6,7,8-tetrahydrofolate + NADP(+) = 7,8-dihydrofolate + NADPH + H(+)</text>
        <dbReference type="Rhea" id="RHEA:15009"/>
        <dbReference type="ChEBI" id="CHEBI:15378"/>
        <dbReference type="ChEBI" id="CHEBI:57451"/>
        <dbReference type="ChEBI" id="CHEBI:57453"/>
        <dbReference type="ChEBI" id="CHEBI:57783"/>
        <dbReference type="ChEBI" id="CHEBI:58349"/>
        <dbReference type="EC" id="1.5.1.3"/>
    </reaction>
</comment>
<dbReference type="AlphaFoldDB" id="A0A3M8B7G4"/>
<dbReference type="RefSeq" id="WP_122903535.1">
    <property type="nucleotide sequence ID" value="NZ_RHHS01000013.1"/>
</dbReference>
<evidence type="ECO:0000256" key="2">
    <source>
        <dbReference type="ARBA" id="ARBA00009539"/>
    </source>
</evidence>
<evidence type="ECO:0000256" key="7">
    <source>
        <dbReference type="ARBA" id="ARBA00025067"/>
    </source>
</evidence>
<dbReference type="EMBL" id="RHHS01000013">
    <property type="protein sequence ID" value="RNB59368.1"/>
    <property type="molecule type" value="Genomic_DNA"/>
</dbReference>
<dbReference type="GO" id="GO:0046654">
    <property type="term" value="P:tetrahydrofolate biosynthetic process"/>
    <property type="evidence" value="ECO:0007669"/>
    <property type="project" value="UniProtKB-UniPathway"/>
</dbReference>
<dbReference type="Gene3D" id="3.40.430.10">
    <property type="entry name" value="Dihydrofolate Reductase, subunit A"/>
    <property type="match status" value="1"/>
</dbReference>
<dbReference type="UniPathway" id="UPA00077">
    <property type="reaction ID" value="UER00158"/>
</dbReference>
<evidence type="ECO:0000256" key="5">
    <source>
        <dbReference type="ARBA" id="ARBA00022857"/>
    </source>
</evidence>
<keyword evidence="5 8" id="KW-0521">NADP</keyword>
<dbReference type="EC" id="1.5.1.3" evidence="3 8"/>
<keyword evidence="4 8" id="KW-0554">One-carbon metabolism</keyword>
<keyword evidence="12" id="KW-1185">Reference proteome</keyword>
<evidence type="ECO:0000256" key="8">
    <source>
        <dbReference type="PIRNR" id="PIRNR000194"/>
    </source>
</evidence>
<name>A0A3M8B7G4_9BACL</name>
<evidence type="ECO:0000256" key="3">
    <source>
        <dbReference type="ARBA" id="ARBA00012856"/>
    </source>
</evidence>
<dbReference type="GO" id="GO:0070401">
    <property type="term" value="F:NADP+ binding"/>
    <property type="evidence" value="ECO:0007669"/>
    <property type="project" value="UniProtKB-ARBA"/>
</dbReference>
<evidence type="ECO:0000256" key="4">
    <source>
        <dbReference type="ARBA" id="ARBA00022563"/>
    </source>
</evidence>
<proteinExistence type="inferred from homology"/>
<dbReference type="FunFam" id="3.40.430.10:FF:000001">
    <property type="entry name" value="Dihydrofolate reductase"/>
    <property type="match status" value="1"/>
</dbReference>
<accession>A0A3M8B7G4</accession>
<dbReference type="PRINTS" id="PR00070">
    <property type="entry name" value="DHFR"/>
</dbReference>
<comment type="similarity">
    <text evidence="2 8 9">Belongs to the dihydrofolate reductase family.</text>
</comment>
<dbReference type="GO" id="GO:0046452">
    <property type="term" value="P:dihydrofolate metabolic process"/>
    <property type="evidence" value="ECO:0007669"/>
    <property type="project" value="TreeGrafter"/>
</dbReference>
<dbReference type="PROSITE" id="PS00075">
    <property type="entry name" value="DHFR_1"/>
    <property type="match status" value="1"/>
</dbReference>
<dbReference type="Proteomes" id="UP000268829">
    <property type="component" value="Unassembled WGS sequence"/>
</dbReference>
<dbReference type="GO" id="GO:0046655">
    <property type="term" value="P:folic acid metabolic process"/>
    <property type="evidence" value="ECO:0007669"/>
    <property type="project" value="TreeGrafter"/>
</dbReference>
<dbReference type="InterPro" id="IPR012259">
    <property type="entry name" value="DHFR"/>
</dbReference>
<gene>
    <name evidence="11" type="ORF">EDM57_04290</name>
</gene>
<evidence type="ECO:0000256" key="6">
    <source>
        <dbReference type="ARBA" id="ARBA00023002"/>
    </source>
</evidence>
<keyword evidence="6 8" id="KW-0560">Oxidoreductase</keyword>
<dbReference type="GO" id="GO:0005829">
    <property type="term" value="C:cytosol"/>
    <property type="evidence" value="ECO:0007669"/>
    <property type="project" value="TreeGrafter"/>
</dbReference>
<organism evidence="11 12">
    <name type="scientific">Brevibacillus gelatini</name>
    <dbReference type="NCBI Taxonomy" id="1655277"/>
    <lineage>
        <taxon>Bacteria</taxon>
        <taxon>Bacillati</taxon>
        <taxon>Bacillota</taxon>
        <taxon>Bacilli</taxon>
        <taxon>Bacillales</taxon>
        <taxon>Paenibacillaceae</taxon>
        <taxon>Brevibacillus</taxon>
    </lineage>
</organism>
<dbReference type="CDD" id="cd00209">
    <property type="entry name" value="DHFR"/>
    <property type="match status" value="1"/>
</dbReference>